<dbReference type="Gene3D" id="3.60.130.10">
    <property type="entry name" value="Clavaminate synthase-like"/>
    <property type="match status" value="1"/>
</dbReference>
<evidence type="ECO:0000259" key="4">
    <source>
        <dbReference type="Pfam" id="PF02668"/>
    </source>
</evidence>
<dbReference type="EMBL" id="PUGF01000003">
    <property type="protein sequence ID" value="PRC94351.1"/>
    <property type="molecule type" value="Genomic_DNA"/>
</dbReference>
<dbReference type="AlphaFoldDB" id="A0A2S9H2Z6"/>
<dbReference type="PANTHER" id="PTHR10696:SF56">
    <property type="entry name" value="TAUD_TFDA-LIKE DOMAIN-CONTAINING PROTEIN"/>
    <property type="match status" value="1"/>
</dbReference>
<evidence type="ECO:0000256" key="3">
    <source>
        <dbReference type="ARBA" id="ARBA00023194"/>
    </source>
</evidence>
<gene>
    <name evidence="5" type="ORF">S2091_0972</name>
</gene>
<dbReference type="InterPro" id="IPR050411">
    <property type="entry name" value="AlphaKG_dependent_hydroxylases"/>
</dbReference>
<dbReference type="InterPro" id="IPR003819">
    <property type="entry name" value="TauD/TfdA-like"/>
</dbReference>
<keyword evidence="3" id="KW-0045">Antibiotic biosynthesis</keyword>
<dbReference type="SUPFAM" id="SSF51197">
    <property type="entry name" value="Clavaminate synthase-like"/>
    <property type="match status" value="1"/>
</dbReference>
<evidence type="ECO:0000256" key="1">
    <source>
        <dbReference type="ARBA" id="ARBA00001954"/>
    </source>
</evidence>
<proteinExistence type="predicted"/>
<dbReference type="Proteomes" id="UP000237839">
    <property type="component" value="Unassembled WGS sequence"/>
</dbReference>
<reference evidence="5 6" key="1">
    <citation type="submission" date="2018-02" db="EMBL/GenBank/DDBJ databases">
        <title>Solimicrobium silvestre gen. nov., sp. nov., isolated from alpine forest soil.</title>
        <authorList>
            <person name="Margesin R."/>
            <person name="Albuquerque L."/>
            <person name="Zhang D.-C."/>
            <person name="Froufe H.J.C."/>
            <person name="Severino R."/>
            <person name="Roxo I."/>
            <person name="Egas C."/>
            <person name="Da Costa M.S."/>
        </authorList>
    </citation>
    <scope>NUCLEOTIDE SEQUENCE [LARGE SCALE GENOMIC DNA]</scope>
    <source>
        <strain evidence="5 6">S20-91</strain>
    </source>
</reference>
<sequence length="322" mass="36528">MPSTSRAGSTVSPLIEPSNSREATLDYLLNYINSDRQKFRLELEQSGTLLFRNFQINTVEQFDRFTQTVLSSRVRYRGGDARRTLTTDYVYTSNDTSGEKYISVHNEMGYSRAHPEILIFYCKKADMIGGETLLTDGRKIAERLSPAAALAFALTEVTYIQNLPAQSNGAPEWPKTWAQTFESNNPDEVSRLLDKRGARFWWTPEMSLHIEETLPSVVAGAYTGVNALFCQADRWHASQHDDGTRQEILAINGSDRYHHCIFANGKEMNPDHLRELGKIKKELAIGHQWQSGDVLLIDNSMTLHGRTPYRGLRELFVAMGKF</sequence>
<dbReference type="GO" id="GO:0016706">
    <property type="term" value="F:2-oxoglutarate-dependent dioxygenase activity"/>
    <property type="evidence" value="ECO:0007669"/>
    <property type="project" value="UniProtKB-ARBA"/>
</dbReference>
<organism evidence="5 6">
    <name type="scientific">Solimicrobium silvestre</name>
    <dbReference type="NCBI Taxonomy" id="2099400"/>
    <lineage>
        <taxon>Bacteria</taxon>
        <taxon>Pseudomonadati</taxon>
        <taxon>Pseudomonadota</taxon>
        <taxon>Betaproteobacteria</taxon>
        <taxon>Burkholderiales</taxon>
        <taxon>Oxalobacteraceae</taxon>
        <taxon>Solimicrobium</taxon>
    </lineage>
</organism>
<dbReference type="InterPro" id="IPR042098">
    <property type="entry name" value="TauD-like_sf"/>
</dbReference>
<protein>
    <submittedName>
        <fullName evidence="5">Taurine catabolism dioxygenase TauD, TfdA family</fullName>
    </submittedName>
</protein>
<dbReference type="GO" id="GO:0017000">
    <property type="term" value="P:antibiotic biosynthetic process"/>
    <property type="evidence" value="ECO:0007669"/>
    <property type="project" value="UniProtKB-KW"/>
</dbReference>
<evidence type="ECO:0000256" key="2">
    <source>
        <dbReference type="ARBA" id="ARBA00023002"/>
    </source>
</evidence>
<dbReference type="PANTHER" id="PTHR10696">
    <property type="entry name" value="GAMMA-BUTYROBETAINE HYDROXYLASE-RELATED"/>
    <property type="match status" value="1"/>
</dbReference>
<keyword evidence="5" id="KW-0223">Dioxygenase</keyword>
<dbReference type="Pfam" id="PF02668">
    <property type="entry name" value="TauD"/>
    <property type="match status" value="1"/>
</dbReference>
<comment type="caution">
    <text evidence="5">The sequence shown here is derived from an EMBL/GenBank/DDBJ whole genome shotgun (WGS) entry which is preliminary data.</text>
</comment>
<keyword evidence="6" id="KW-1185">Reference proteome</keyword>
<comment type="cofactor">
    <cofactor evidence="1">
        <name>Fe(2+)</name>
        <dbReference type="ChEBI" id="CHEBI:29033"/>
    </cofactor>
</comment>
<evidence type="ECO:0000313" key="6">
    <source>
        <dbReference type="Proteomes" id="UP000237839"/>
    </source>
</evidence>
<dbReference type="RefSeq" id="WP_105530675.1">
    <property type="nucleotide sequence ID" value="NZ_PUGF01000003.1"/>
</dbReference>
<dbReference type="OrthoDB" id="9769888at2"/>
<name>A0A2S9H2Z6_9BURK</name>
<keyword evidence="2" id="KW-0560">Oxidoreductase</keyword>
<feature type="domain" description="TauD/TfdA-like" evidence="4">
    <location>
        <begin position="22"/>
        <end position="319"/>
    </location>
</feature>
<evidence type="ECO:0000313" key="5">
    <source>
        <dbReference type="EMBL" id="PRC94351.1"/>
    </source>
</evidence>
<accession>A0A2S9H2Z6</accession>